<dbReference type="Proteomes" id="UP001360953">
    <property type="component" value="Unassembled WGS sequence"/>
</dbReference>
<dbReference type="EMBL" id="JBBPEH010000009">
    <property type="protein sequence ID" value="KAK7533886.1"/>
    <property type="molecule type" value="Genomic_DNA"/>
</dbReference>
<organism evidence="2 3">
    <name type="scientific">Phyllosticta citribraziliensis</name>
    <dbReference type="NCBI Taxonomy" id="989973"/>
    <lineage>
        <taxon>Eukaryota</taxon>
        <taxon>Fungi</taxon>
        <taxon>Dikarya</taxon>
        <taxon>Ascomycota</taxon>
        <taxon>Pezizomycotina</taxon>
        <taxon>Dothideomycetes</taxon>
        <taxon>Dothideomycetes incertae sedis</taxon>
        <taxon>Botryosphaeriales</taxon>
        <taxon>Phyllostictaceae</taxon>
        <taxon>Phyllosticta</taxon>
    </lineage>
</organism>
<keyword evidence="3" id="KW-1185">Reference proteome</keyword>
<evidence type="ECO:0000313" key="3">
    <source>
        <dbReference type="Proteomes" id="UP001360953"/>
    </source>
</evidence>
<proteinExistence type="predicted"/>
<accession>A0ABR1LF95</accession>
<feature type="region of interest" description="Disordered" evidence="1">
    <location>
        <begin position="1"/>
        <end position="40"/>
    </location>
</feature>
<evidence type="ECO:0000256" key="1">
    <source>
        <dbReference type="SAM" id="MobiDB-lite"/>
    </source>
</evidence>
<gene>
    <name evidence="2" type="ORF">J3D65DRAFT_461428</name>
</gene>
<name>A0ABR1LF95_9PEZI</name>
<sequence length="215" mass="23489">MPMFTTLHTRHPPSPGSLLFASLQPPPGKPSTPAPLFSSSSTHRPTTFSIYIAHAVSSRLANLSSLRSLAVSFRLRLILRLETPPSASLSVSRFLCRAIHSSQPHLARPSHSSLIMSTRHGSLFYLKIRNGVLASNPGQNSWMLASAASKPLQDVAHYWPRVSSNPRLSACLPVLDAAYATRTHHPFNSRARYFDEPIGTPSCPLSCLPCPMACR</sequence>
<reference evidence="2 3" key="1">
    <citation type="submission" date="2024-04" db="EMBL/GenBank/DDBJ databases">
        <title>Phyllosticta paracitricarpa is synonymous to the EU quarantine fungus P. citricarpa based on phylogenomic analyses.</title>
        <authorList>
            <consortium name="Lawrence Berkeley National Laboratory"/>
            <person name="Van ingen-buijs V.A."/>
            <person name="Van westerhoven A.C."/>
            <person name="Haridas S."/>
            <person name="Skiadas P."/>
            <person name="Martin F."/>
            <person name="Groenewald J.Z."/>
            <person name="Crous P.W."/>
            <person name="Seidl M.F."/>
        </authorList>
    </citation>
    <scope>NUCLEOTIDE SEQUENCE [LARGE SCALE GENOMIC DNA]</scope>
    <source>
        <strain evidence="2 3">CPC 17464</strain>
    </source>
</reference>
<evidence type="ECO:0000313" key="2">
    <source>
        <dbReference type="EMBL" id="KAK7533886.1"/>
    </source>
</evidence>
<comment type="caution">
    <text evidence="2">The sequence shown here is derived from an EMBL/GenBank/DDBJ whole genome shotgun (WGS) entry which is preliminary data.</text>
</comment>
<dbReference type="GeneID" id="92029343"/>
<dbReference type="RefSeq" id="XP_066652925.1">
    <property type="nucleotide sequence ID" value="XM_066796437.1"/>
</dbReference>
<feature type="compositionally biased region" description="Pro residues" evidence="1">
    <location>
        <begin position="24"/>
        <end position="33"/>
    </location>
</feature>
<protein>
    <submittedName>
        <fullName evidence="2">Uncharacterized protein</fullName>
    </submittedName>
</protein>